<name>A0A2K1IBA8_PHYPA</name>
<protein>
    <submittedName>
        <fullName evidence="2 3">Uncharacterized protein</fullName>
    </submittedName>
</protein>
<dbReference type="Gramene" id="Pp3c26_608V3.1">
    <property type="protein sequence ID" value="PAC:32917185.CDS.1"/>
    <property type="gene ID" value="Pp3c26_608"/>
</dbReference>
<evidence type="ECO:0000313" key="4">
    <source>
        <dbReference type="Proteomes" id="UP000006727"/>
    </source>
</evidence>
<proteinExistence type="predicted"/>
<sequence>MGSQMSLDGCRSGARLDSFFPAQSHRTSPVSSPLLRVFGASSAAPFTTVGMYSLLISGLRVKLHRSFMLVFIYLFIIFTILLWKCSCLMIAPAVEDCDIWFTSLRLETNVF</sequence>
<keyword evidence="1" id="KW-1133">Transmembrane helix</keyword>
<feature type="transmembrane region" description="Helical" evidence="1">
    <location>
        <begin position="67"/>
        <end position="83"/>
    </location>
</feature>
<organism evidence="2">
    <name type="scientific">Physcomitrium patens</name>
    <name type="common">Spreading-leaved earth moss</name>
    <name type="synonym">Physcomitrella patens</name>
    <dbReference type="NCBI Taxonomy" id="3218"/>
    <lineage>
        <taxon>Eukaryota</taxon>
        <taxon>Viridiplantae</taxon>
        <taxon>Streptophyta</taxon>
        <taxon>Embryophyta</taxon>
        <taxon>Bryophyta</taxon>
        <taxon>Bryophytina</taxon>
        <taxon>Bryopsida</taxon>
        <taxon>Funariidae</taxon>
        <taxon>Funariales</taxon>
        <taxon>Funariaceae</taxon>
        <taxon>Physcomitrium</taxon>
    </lineage>
</organism>
<reference evidence="3" key="3">
    <citation type="submission" date="2020-12" db="UniProtKB">
        <authorList>
            <consortium name="EnsemblPlants"/>
        </authorList>
    </citation>
    <scope>IDENTIFICATION</scope>
</reference>
<dbReference type="AlphaFoldDB" id="A0A2K1IBA8"/>
<dbReference type="EnsemblPlants" id="Pp3c26_608V3.1">
    <property type="protein sequence ID" value="PAC:32917185.CDS.1"/>
    <property type="gene ID" value="Pp3c26_608"/>
</dbReference>
<reference evidence="2 4" key="1">
    <citation type="journal article" date="2008" name="Science">
        <title>The Physcomitrella genome reveals evolutionary insights into the conquest of land by plants.</title>
        <authorList>
            <person name="Rensing S."/>
            <person name="Lang D."/>
            <person name="Zimmer A."/>
            <person name="Terry A."/>
            <person name="Salamov A."/>
            <person name="Shapiro H."/>
            <person name="Nishiyama T."/>
            <person name="Perroud P.-F."/>
            <person name="Lindquist E."/>
            <person name="Kamisugi Y."/>
            <person name="Tanahashi T."/>
            <person name="Sakakibara K."/>
            <person name="Fujita T."/>
            <person name="Oishi K."/>
            <person name="Shin-I T."/>
            <person name="Kuroki Y."/>
            <person name="Toyoda A."/>
            <person name="Suzuki Y."/>
            <person name="Hashimoto A."/>
            <person name="Yamaguchi K."/>
            <person name="Sugano A."/>
            <person name="Kohara Y."/>
            <person name="Fujiyama A."/>
            <person name="Anterola A."/>
            <person name="Aoki S."/>
            <person name="Ashton N."/>
            <person name="Barbazuk W.B."/>
            <person name="Barker E."/>
            <person name="Bennetzen J."/>
            <person name="Bezanilla M."/>
            <person name="Blankenship R."/>
            <person name="Cho S.H."/>
            <person name="Dutcher S."/>
            <person name="Estelle M."/>
            <person name="Fawcett J.A."/>
            <person name="Gundlach H."/>
            <person name="Hanada K."/>
            <person name="Heyl A."/>
            <person name="Hicks K.A."/>
            <person name="Hugh J."/>
            <person name="Lohr M."/>
            <person name="Mayer K."/>
            <person name="Melkozernov A."/>
            <person name="Murata T."/>
            <person name="Nelson D."/>
            <person name="Pils B."/>
            <person name="Prigge M."/>
            <person name="Reiss B."/>
            <person name="Renner T."/>
            <person name="Rombauts S."/>
            <person name="Rushton P."/>
            <person name="Sanderfoot A."/>
            <person name="Schween G."/>
            <person name="Shiu S.-H."/>
            <person name="Stueber K."/>
            <person name="Theodoulou F.L."/>
            <person name="Tu H."/>
            <person name="Van de Peer Y."/>
            <person name="Verrier P.J."/>
            <person name="Waters E."/>
            <person name="Wood A."/>
            <person name="Yang L."/>
            <person name="Cove D."/>
            <person name="Cuming A."/>
            <person name="Hasebe M."/>
            <person name="Lucas S."/>
            <person name="Mishler D.B."/>
            <person name="Reski R."/>
            <person name="Grigoriev I."/>
            <person name="Quatrano R.S."/>
            <person name="Boore J.L."/>
        </authorList>
    </citation>
    <scope>NUCLEOTIDE SEQUENCE [LARGE SCALE GENOMIC DNA]</scope>
    <source>
        <strain evidence="3 4">cv. Gransden 2004</strain>
    </source>
</reference>
<feature type="transmembrane region" description="Helical" evidence="1">
    <location>
        <begin position="34"/>
        <end position="55"/>
    </location>
</feature>
<dbReference type="InParanoid" id="A0A2K1IBA8"/>
<dbReference type="EMBL" id="ABEU02000026">
    <property type="protein sequence ID" value="PNR26570.1"/>
    <property type="molecule type" value="Genomic_DNA"/>
</dbReference>
<keyword evidence="1" id="KW-0472">Membrane</keyword>
<evidence type="ECO:0000313" key="2">
    <source>
        <dbReference type="EMBL" id="PNR26570.1"/>
    </source>
</evidence>
<accession>A0A2K1IBA8</accession>
<keyword evidence="4" id="KW-1185">Reference proteome</keyword>
<evidence type="ECO:0000313" key="3">
    <source>
        <dbReference type="EnsemblPlants" id="PAC:32917185.CDS.1"/>
    </source>
</evidence>
<gene>
    <name evidence="2" type="ORF">PHYPA_030050</name>
</gene>
<evidence type="ECO:0000256" key="1">
    <source>
        <dbReference type="SAM" id="Phobius"/>
    </source>
</evidence>
<reference evidence="2 4" key="2">
    <citation type="journal article" date="2018" name="Plant J.">
        <title>The Physcomitrella patens chromosome-scale assembly reveals moss genome structure and evolution.</title>
        <authorList>
            <person name="Lang D."/>
            <person name="Ullrich K.K."/>
            <person name="Murat F."/>
            <person name="Fuchs J."/>
            <person name="Jenkins J."/>
            <person name="Haas F.B."/>
            <person name="Piednoel M."/>
            <person name="Gundlach H."/>
            <person name="Van Bel M."/>
            <person name="Meyberg R."/>
            <person name="Vives C."/>
            <person name="Morata J."/>
            <person name="Symeonidi A."/>
            <person name="Hiss M."/>
            <person name="Muchero W."/>
            <person name="Kamisugi Y."/>
            <person name="Saleh O."/>
            <person name="Blanc G."/>
            <person name="Decker E.L."/>
            <person name="van Gessel N."/>
            <person name="Grimwood J."/>
            <person name="Hayes R.D."/>
            <person name="Graham S.W."/>
            <person name="Gunter L.E."/>
            <person name="McDaniel S.F."/>
            <person name="Hoernstein S.N.W."/>
            <person name="Larsson A."/>
            <person name="Li F.W."/>
            <person name="Perroud P.F."/>
            <person name="Phillips J."/>
            <person name="Ranjan P."/>
            <person name="Rokshar D.S."/>
            <person name="Rothfels C.J."/>
            <person name="Schneider L."/>
            <person name="Shu S."/>
            <person name="Stevenson D.W."/>
            <person name="Thummler F."/>
            <person name="Tillich M."/>
            <person name="Villarreal Aguilar J.C."/>
            <person name="Widiez T."/>
            <person name="Wong G.K."/>
            <person name="Wymore A."/>
            <person name="Zhang Y."/>
            <person name="Zimmer A.D."/>
            <person name="Quatrano R.S."/>
            <person name="Mayer K.F.X."/>
            <person name="Goodstein D."/>
            <person name="Casacuberta J.M."/>
            <person name="Vandepoele K."/>
            <person name="Reski R."/>
            <person name="Cuming A.C."/>
            <person name="Tuskan G.A."/>
            <person name="Maumus F."/>
            <person name="Salse J."/>
            <person name="Schmutz J."/>
            <person name="Rensing S.A."/>
        </authorList>
    </citation>
    <scope>NUCLEOTIDE SEQUENCE [LARGE SCALE GENOMIC DNA]</scope>
    <source>
        <strain evidence="3 4">cv. Gransden 2004</strain>
    </source>
</reference>
<dbReference type="Proteomes" id="UP000006727">
    <property type="component" value="Chromosome 26"/>
</dbReference>
<keyword evidence="1" id="KW-0812">Transmembrane</keyword>